<organism evidence="2">
    <name type="scientific">Pararge aegeria</name>
    <name type="common">speckled wood butterfly</name>
    <dbReference type="NCBI Taxonomy" id="116150"/>
    <lineage>
        <taxon>Eukaryota</taxon>
        <taxon>Metazoa</taxon>
        <taxon>Ecdysozoa</taxon>
        <taxon>Arthropoda</taxon>
        <taxon>Hexapoda</taxon>
        <taxon>Insecta</taxon>
        <taxon>Pterygota</taxon>
        <taxon>Neoptera</taxon>
        <taxon>Endopterygota</taxon>
        <taxon>Lepidoptera</taxon>
        <taxon>Glossata</taxon>
        <taxon>Ditrysia</taxon>
        <taxon>Papilionoidea</taxon>
        <taxon>Nymphalidae</taxon>
        <taxon>Satyrinae</taxon>
        <taxon>Satyrini</taxon>
        <taxon>Parargina</taxon>
        <taxon>Pararge</taxon>
    </lineage>
</organism>
<reference evidence="2" key="2">
    <citation type="submission" date="2013-05" db="EMBL/GenBank/DDBJ databases">
        <authorList>
            <person name="Carter J.-M."/>
            <person name="Baker S.C."/>
            <person name="Pink R."/>
            <person name="Carter D.R.F."/>
            <person name="Collins A."/>
            <person name="Tomlin J."/>
            <person name="Gibbs M."/>
            <person name="Breuker C.J."/>
        </authorList>
    </citation>
    <scope>NUCLEOTIDE SEQUENCE</scope>
    <source>
        <tissue evidence="2">Ovary</tissue>
    </source>
</reference>
<sequence>MGYKKKYICMLCALHNILLKIHLVVSGLTTSQHDLGRVFRKDSKTAAGPHPSLSITSPLPLLERDITYGNHLSEYLFLHNKSRSTVLVASKAGSDPAAKWYKHLTLHL</sequence>
<dbReference type="AlphaFoldDB" id="S4PJT2"/>
<reference evidence="2" key="1">
    <citation type="journal article" date="2013" name="BMC Genomics">
        <title>Unscrambling butterfly oogenesis.</title>
        <authorList>
            <person name="Carter J.M."/>
            <person name="Baker S.C."/>
            <person name="Pink R."/>
            <person name="Carter D.R."/>
            <person name="Collins A."/>
            <person name="Tomlin J."/>
            <person name="Gibbs M."/>
            <person name="Breuker C.J."/>
        </authorList>
    </citation>
    <scope>NUCLEOTIDE SEQUENCE</scope>
    <source>
        <tissue evidence="2">Ovary</tissue>
    </source>
</reference>
<name>S4PJT2_9NEOP</name>
<feature type="signal peptide" evidence="1">
    <location>
        <begin position="1"/>
        <end position="26"/>
    </location>
</feature>
<feature type="chain" id="PRO_5004522151" evidence="1">
    <location>
        <begin position="27"/>
        <end position="108"/>
    </location>
</feature>
<evidence type="ECO:0000256" key="1">
    <source>
        <dbReference type="SAM" id="SignalP"/>
    </source>
</evidence>
<dbReference type="EMBL" id="GAIX01004825">
    <property type="protein sequence ID" value="JAA87735.1"/>
    <property type="molecule type" value="Transcribed_RNA"/>
</dbReference>
<keyword evidence="1" id="KW-0732">Signal</keyword>
<protein>
    <submittedName>
        <fullName evidence="2">Uncharacterized protein</fullName>
    </submittedName>
</protein>
<proteinExistence type="predicted"/>
<evidence type="ECO:0000313" key="2">
    <source>
        <dbReference type="EMBL" id="JAA87735.1"/>
    </source>
</evidence>
<accession>S4PJT2</accession>